<evidence type="ECO:0000256" key="3">
    <source>
        <dbReference type="ARBA" id="ARBA00023002"/>
    </source>
</evidence>
<dbReference type="EMBL" id="JAFBCF010000001">
    <property type="protein sequence ID" value="MBM7800697.1"/>
    <property type="molecule type" value="Genomic_DNA"/>
</dbReference>
<dbReference type="InterPro" id="IPR024072">
    <property type="entry name" value="DHFR-like_dom_sf"/>
</dbReference>
<dbReference type="Gene3D" id="3.40.430.10">
    <property type="entry name" value="Dihydrofolate Reductase, subunit A"/>
    <property type="match status" value="1"/>
</dbReference>
<sequence>MQQLFGRSDGIVGMPLDDLALRRLYRHPLPTGDSHWLRTNFVATLDGSAQGPDERSGTINTPSDQHVFALQRAHADAVIAGAGTVRKERYRAVDLAPWQQEVRRSEDLSPVPTLVVVTRSLDLSLEMATAPSGSGGRVMIMTTTDHRPEDLRRFEQAGFDLLQVGSGSVDLAAGVDLLVASGYRRLLCEGGATLHHALLAADLLDEMCLTLAPTVIGGPGQRTVVGPLLNDPRAFALEFAMLADDGALFTSYHRHR</sequence>
<keyword evidence="6" id="KW-1185">Reference proteome</keyword>
<name>A0ABS2RQ24_9ACTN</name>
<dbReference type="Pfam" id="PF01872">
    <property type="entry name" value="RibD_C"/>
    <property type="match status" value="1"/>
</dbReference>
<keyword evidence="2" id="KW-0521">NADP</keyword>
<evidence type="ECO:0000313" key="6">
    <source>
        <dbReference type="Proteomes" id="UP000704762"/>
    </source>
</evidence>
<keyword evidence="3" id="KW-0560">Oxidoreductase</keyword>
<gene>
    <name evidence="5" type="ORF">JOE57_003618</name>
</gene>
<dbReference type="InterPro" id="IPR002734">
    <property type="entry name" value="RibDG_C"/>
</dbReference>
<reference evidence="5 6" key="1">
    <citation type="submission" date="2021-01" db="EMBL/GenBank/DDBJ databases">
        <title>Sequencing the genomes of 1000 actinobacteria strains.</title>
        <authorList>
            <person name="Klenk H.-P."/>
        </authorList>
    </citation>
    <scope>NUCLEOTIDE SEQUENCE [LARGE SCALE GENOMIC DNA]</scope>
    <source>
        <strain evidence="5 6">DSM 18662</strain>
    </source>
</reference>
<feature type="domain" description="Bacterial bifunctional deaminase-reductase C-terminal" evidence="4">
    <location>
        <begin position="36"/>
        <end position="229"/>
    </location>
</feature>
<dbReference type="SUPFAM" id="SSF53597">
    <property type="entry name" value="Dihydrofolate reductase-like"/>
    <property type="match status" value="1"/>
</dbReference>
<dbReference type="Proteomes" id="UP000704762">
    <property type="component" value="Unassembled WGS sequence"/>
</dbReference>
<dbReference type="InterPro" id="IPR050765">
    <property type="entry name" value="Riboflavin_Biosynth_HTPR"/>
</dbReference>
<comment type="pathway">
    <text evidence="1">Cofactor biosynthesis; riboflavin biosynthesis.</text>
</comment>
<dbReference type="RefSeq" id="WP_204920045.1">
    <property type="nucleotide sequence ID" value="NZ_BAAAQP010000003.1"/>
</dbReference>
<evidence type="ECO:0000313" key="5">
    <source>
        <dbReference type="EMBL" id="MBM7800697.1"/>
    </source>
</evidence>
<dbReference type="PANTHER" id="PTHR38011:SF7">
    <property type="entry name" value="2,5-DIAMINO-6-RIBOSYLAMINO-4(3H)-PYRIMIDINONE 5'-PHOSPHATE REDUCTASE"/>
    <property type="match status" value="1"/>
</dbReference>
<evidence type="ECO:0000259" key="4">
    <source>
        <dbReference type="Pfam" id="PF01872"/>
    </source>
</evidence>
<comment type="caution">
    <text evidence="5">The sequence shown here is derived from an EMBL/GenBank/DDBJ whole genome shotgun (WGS) entry which is preliminary data.</text>
</comment>
<dbReference type="PANTHER" id="PTHR38011">
    <property type="entry name" value="DIHYDROFOLATE REDUCTASE FAMILY PROTEIN (AFU_ORTHOLOGUE AFUA_8G06820)"/>
    <property type="match status" value="1"/>
</dbReference>
<protein>
    <submittedName>
        <fullName evidence="5">Riboflavin biosynthesis pyrimidine reductase</fullName>
    </submittedName>
</protein>
<evidence type="ECO:0000256" key="1">
    <source>
        <dbReference type="ARBA" id="ARBA00005104"/>
    </source>
</evidence>
<accession>A0ABS2RQ24</accession>
<organism evidence="5 6">
    <name type="scientific">Microlunatus panaciterrae</name>
    <dbReference type="NCBI Taxonomy" id="400768"/>
    <lineage>
        <taxon>Bacteria</taxon>
        <taxon>Bacillati</taxon>
        <taxon>Actinomycetota</taxon>
        <taxon>Actinomycetes</taxon>
        <taxon>Propionibacteriales</taxon>
        <taxon>Propionibacteriaceae</taxon>
        <taxon>Microlunatus</taxon>
    </lineage>
</organism>
<proteinExistence type="predicted"/>
<evidence type="ECO:0000256" key="2">
    <source>
        <dbReference type="ARBA" id="ARBA00022857"/>
    </source>
</evidence>